<protein>
    <submittedName>
        <fullName evidence="1">Glycosyltransferase family 1 protein</fullName>
    </submittedName>
</protein>
<dbReference type="EMBL" id="CP098023">
    <property type="protein sequence ID" value="WKD48791.1"/>
    <property type="molecule type" value="Genomic_DNA"/>
</dbReference>
<name>A0ABY9E8Y4_9GAMM</name>
<reference evidence="1 2" key="1">
    <citation type="submission" date="2022-05" db="EMBL/GenBank/DDBJ databases">
        <title>Microbulbifer sp. nov., isolated from sponge.</title>
        <authorList>
            <person name="Gao L."/>
        </authorList>
    </citation>
    <scope>NUCLEOTIDE SEQUENCE [LARGE SCALE GENOMIC DNA]</scope>
    <source>
        <strain evidence="1 2">MI-G</strain>
    </source>
</reference>
<evidence type="ECO:0000313" key="2">
    <source>
        <dbReference type="Proteomes" id="UP001321520"/>
    </source>
</evidence>
<dbReference type="RefSeq" id="WP_301414565.1">
    <property type="nucleotide sequence ID" value="NZ_CP098023.1"/>
</dbReference>
<dbReference type="SUPFAM" id="SSF53756">
    <property type="entry name" value="UDP-Glycosyltransferase/glycogen phosphorylase"/>
    <property type="match status" value="1"/>
</dbReference>
<sequence length="324" mass="38282">MKCWHFFLFFYLNLDVLVLEKNIQYFVVEEGGNPSTDYFVLPYLHKNKIQFERVSFGQIPSKEKIKGATILFVRYVPPAWKAVIEKYRSSISTIYLFMDDDLLSWRAFNGMPLRYQAKLLRYSWFNQQWLRSIGAKLLVSTPWLQQKYTEWEPILLKAQPINFEVDEPQTVFYHGSASHYKDLCWLYPIIEESLKRNQNMIFEVIGDKRVNKLFRSLPRVQVLYPMKWPAYRSLIRRPGRHIGLAPLLDTPFNRARSHTKFFDITQAGAVGIYTEGSVYATVVRHEENGLLLPMEPEVWVEAILRLAEDQGLRQRMLEEARQCL</sequence>
<evidence type="ECO:0000313" key="1">
    <source>
        <dbReference type="EMBL" id="WKD48791.1"/>
    </source>
</evidence>
<accession>A0ABY9E8Y4</accession>
<gene>
    <name evidence="1" type="ORF">M8T91_12865</name>
</gene>
<proteinExistence type="predicted"/>
<dbReference type="Proteomes" id="UP001321520">
    <property type="component" value="Chromosome"/>
</dbReference>
<dbReference type="Gene3D" id="3.40.50.2000">
    <property type="entry name" value="Glycogen Phosphorylase B"/>
    <property type="match status" value="1"/>
</dbReference>
<keyword evidence="2" id="KW-1185">Reference proteome</keyword>
<organism evidence="1 2">
    <name type="scientific">Microbulbifer spongiae</name>
    <dbReference type="NCBI Taxonomy" id="2944933"/>
    <lineage>
        <taxon>Bacteria</taxon>
        <taxon>Pseudomonadati</taxon>
        <taxon>Pseudomonadota</taxon>
        <taxon>Gammaproteobacteria</taxon>
        <taxon>Cellvibrionales</taxon>
        <taxon>Microbulbiferaceae</taxon>
        <taxon>Microbulbifer</taxon>
    </lineage>
</organism>